<dbReference type="eggNOG" id="KOG2450">
    <property type="taxonomic scope" value="Eukaryota"/>
</dbReference>
<feature type="domain" description="Aldehyde dehydrogenase" evidence="3">
    <location>
        <begin position="73"/>
        <end position="437"/>
    </location>
</feature>
<keyword evidence="5" id="KW-1185">Reference proteome</keyword>
<comment type="similarity">
    <text evidence="1">Belongs to the aldehyde dehydrogenase family.</text>
</comment>
<proteinExistence type="inferred from homology"/>
<dbReference type="EMBL" id="GL732539">
    <property type="protein sequence ID" value="EFX82780.1"/>
    <property type="molecule type" value="Genomic_DNA"/>
</dbReference>
<dbReference type="HOGENOM" id="CLU_407831_0_0_1"/>
<evidence type="ECO:0000256" key="2">
    <source>
        <dbReference type="ARBA" id="ARBA00023027"/>
    </source>
</evidence>
<sequence>MVNILEAVKGATLNYGKSSMEVDRDFKNWVATSPLSVPASQGEGTNWGKFLMIGSVHQELAKNVSIKKRVDGDFEEFVRALKQDKQSKWSHIQWLETSTKMIELGKLLSQPEYQKLLGLALSTTFGKPLRYCVQNEIVPAASYWAYYADQLDSCSETQIGNNIAVVIVGSSNPVLSVSRAIAPLVSRGMQIVLVPENDLLAIPCLLMGEFLNKVGLDCSVYAGSSERLKEITSLEGIDIIVCGSYDQALPLRDGSSNLKLDLDGKKAVVVLETGDCDAAVDAALTALKTSSFNSCGLYLIVQDSMLEEIDWRLRERFNASRSGELLDKTIDFTADSCYQAPSKVTDYLQGTKLDILNVGNARVIFNAQPSMPITQWGILGQTMLVFSYRSAAELLNVLTNLTGMSEISLWCEQQSVAMHIINQFKVPRIWVNGFASYEPGFDHLLPVKDSKLNSVSSFGDGKPNAALLPILDSLRLTQRSWAGQGNRNVLVTKFLKQLLTQEPLITKTDLLLELIAAISRDTGKVATSTAKRGVIFDLADPVGVIALIASDSDRLDSLIRIITFALLKGNAIMLLNVHSTSAIALNLLKIAKEVGLPNVLITCPWNQENCRALLNHHGTRMIVACGDETLPTKPGNHVKRILEVDTNNESCNQIIDNVVVRKWVWMATGEGLAN</sequence>
<dbReference type="KEGG" id="dpx:DAPPUDRAFT_302370"/>
<dbReference type="Proteomes" id="UP000000305">
    <property type="component" value="Unassembled WGS sequence"/>
</dbReference>
<evidence type="ECO:0000313" key="4">
    <source>
        <dbReference type="EMBL" id="EFX82780.1"/>
    </source>
</evidence>
<dbReference type="OrthoDB" id="6335177at2759"/>
<name>E9GCY7_DAPPU</name>
<dbReference type="InterPro" id="IPR016163">
    <property type="entry name" value="Ald_DH_C"/>
</dbReference>
<keyword evidence="2" id="KW-0520">NAD</keyword>
<protein>
    <recommendedName>
        <fullName evidence="3">Aldehyde dehydrogenase domain-containing protein</fullName>
    </recommendedName>
</protein>
<dbReference type="SUPFAM" id="SSF53720">
    <property type="entry name" value="ALDH-like"/>
    <property type="match status" value="2"/>
</dbReference>
<dbReference type="PANTHER" id="PTHR43720:SF2">
    <property type="entry name" value="2-AMINOMUCONIC SEMIALDEHYDE DEHYDROGENASE"/>
    <property type="match status" value="1"/>
</dbReference>
<evidence type="ECO:0000259" key="3">
    <source>
        <dbReference type="Pfam" id="PF00171"/>
    </source>
</evidence>
<dbReference type="PhylomeDB" id="E9GCY7"/>
<dbReference type="Gene3D" id="3.40.309.10">
    <property type="entry name" value="Aldehyde Dehydrogenase, Chain A, domain 2"/>
    <property type="match status" value="1"/>
</dbReference>
<accession>E9GCY7</accession>
<dbReference type="InterPro" id="IPR016161">
    <property type="entry name" value="Ald_DH/histidinol_DH"/>
</dbReference>
<dbReference type="InParanoid" id="E9GCY7"/>
<dbReference type="InterPro" id="IPR016162">
    <property type="entry name" value="Ald_DH_N"/>
</dbReference>
<organism evidence="4 5">
    <name type="scientific">Daphnia pulex</name>
    <name type="common">Water flea</name>
    <dbReference type="NCBI Taxonomy" id="6669"/>
    <lineage>
        <taxon>Eukaryota</taxon>
        <taxon>Metazoa</taxon>
        <taxon>Ecdysozoa</taxon>
        <taxon>Arthropoda</taxon>
        <taxon>Crustacea</taxon>
        <taxon>Branchiopoda</taxon>
        <taxon>Diplostraca</taxon>
        <taxon>Cladocera</taxon>
        <taxon>Anomopoda</taxon>
        <taxon>Daphniidae</taxon>
        <taxon>Daphnia</taxon>
    </lineage>
</organism>
<dbReference type="STRING" id="6669.E9GCY7"/>
<evidence type="ECO:0000313" key="5">
    <source>
        <dbReference type="Proteomes" id="UP000000305"/>
    </source>
</evidence>
<reference evidence="4 5" key="1">
    <citation type="journal article" date="2011" name="Science">
        <title>The ecoresponsive genome of Daphnia pulex.</title>
        <authorList>
            <person name="Colbourne J.K."/>
            <person name="Pfrender M.E."/>
            <person name="Gilbert D."/>
            <person name="Thomas W.K."/>
            <person name="Tucker A."/>
            <person name="Oakley T.H."/>
            <person name="Tokishita S."/>
            <person name="Aerts A."/>
            <person name="Arnold G.J."/>
            <person name="Basu M.K."/>
            <person name="Bauer D.J."/>
            <person name="Caceres C.E."/>
            <person name="Carmel L."/>
            <person name="Casola C."/>
            <person name="Choi J.H."/>
            <person name="Detter J.C."/>
            <person name="Dong Q."/>
            <person name="Dusheyko S."/>
            <person name="Eads B.D."/>
            <person name="Frohlich T."/>
            <person name="Geiler-Samerotte K.A."/>
            <person name="Gerlach D."/>
            <person name="Hatcher P."/>
            <person name="Jogdeo S."/>
            <person name="Krijgsveld J."/>
            <person name="Kriventseva E.V."/>
            <person name="Kultz D."/>
            <person name="Laforsch C."/>
            <person name="Lindquist E."/>
            <person name="Lopez J."/>
            <person name="Manak J.R."/>
            <person name="Muller J."/>
            <person name="Pangilinan J."/>
            <person name="Patwardhan R.P."/>
            <person name="Pitluck S."/>
            <person name="Pritham E.J."/>
            <person name="Rechtsteiner A."/>
            <person name="Rho M."/>
            <person name="Rogozin I.B."/>
            <person name="Sakarya O."/>
            <person name="Salamov A."/>
            <person name="Schaack S."/>
            <person name="Shapiro H."/>
            <person name="Shiga Y."/>
            <person name="Skalitzky C."/>
            <person name="Smith Z."/>
            <person name="Souvorov A."/>
            <person name="Sung W."/>
            <person name="Tang Z."/>
            <person name="Tsuchiya D."/>
            <person name="Tu H."/>
            <person name="Vos H."/>
            <person name="Wang M."/>
            <person name="Wolf Y.I."/>
            <person name="Yamagata H."/>
            <person name="Yamada T."/>
            <person name="Ye Y."/>
            <person name="Shaw J.R."/>
            <person name="Andrews J."/>
            <person name="Crease T.J."/>
            <person name="Tang H."/>
            <person name="Lucas S.M."/>
            <person name="Robertson H.M."/>
            <person name="Bork P."/>
            <person name="Koonin E.V."/>
            <person name="Zdobnov E.M."/>
            <person name="Grigoriev I.V."/>
            <person name="Lynch M."/>
            <person name="Boore J.L."/>
        </authorList>
    </citation>
    <scope>NUCLEOTIDE SEQUENCE [LARGE SCALE GENOMIC DNA]</scope>
</reference>
<feature type="domain" description="Aldehyde dehydrogenase" evidence="3">
    <location>
        <begin position="514"/>
        <end position="628"/>
    </location>
</feature>
<dbReference type="InterPro" id="IPR015590">
    <property type="entry name" value="Aldehyde_DH_dom"/>
</dbReference>
<dbReference type="Gene3D" id="3.40.605.10">
    <property type="entry name" value="Aldehyde Dehydrogenase, Chain A, domain 1"/>
    <property type="match status" value="2"/>
</dbReference>
<dbReference type="PANTHER" id="PTHR43720">
    <property type="entry name" value="2-AMINOMUCONIC SEMIALDEHYDE DEHYDROGENASE"/>
    <property type="match status" value="1"/>
</dbReference>
<gene>
    <name evidence="4" type="ORF">DAPPUDRAFT_302370</name>
</gene>
<evidence type="ECO:0000256" key="1">
    <source>
        <dbReference type="ARBA" id="ARBA00009986"/>
    </source>
</evidence>
<dbReference type="GO" id="GO:0016620">
    <property type="term" value="F:oxidoreductase activity, acting on the aldehyde or oxo group of donors, NAD or NADP as acceptor"/>
    <property type="evidence" value="ECO:0000318"/>
    <property type="project" value="GO_Central"/>
</dbReference>
<dbReference type="Pfam" id="PF00171">
    <property type="entry name" value="Aldedh"/>
    <property type="match status" value="2"/>
</dbReference>
<dbReference type="AlphaFoldDB" id="E9GCY7"/>